<organism evidence="2 3">
    <name type="scientific">Corallococcus macrosporus DSM 14697</name>
    <dbReference type="NCBI Taxonomy" id="1189310"/>
    <lineage>
        <taxon>Bacteria</taxon>
        <taxon>Pseudomonadati</taxon>
        <taxon>Myxococcota</taxon>
        <taxon>Myxococcia</taxon>
        <taxon>Myxococcales</taxon>
        <taxon>Cystobacterineae</taxon>
        <taxon>Myxococcaceae</taxon>
        <taxon>Corallococcus</taxon>
    </lineage>
</organism>
<dbReference type="EMBL" id="CP022203">
    <property type="protein sequence ID" value="ATB51309.1"/>
    <property type="molecule type" value="Genomic_DNA"/>
</dbReference>
<keyword evidence="3" id="KW-1185">Reference proteome</keyword>
<protein>
    <recommendedName>
        <fullName evidence="1">DUF6484 domain-containing protein</fullName>
    </recommendedName>
</protein>
<accession>A0A286NVW4</accession>
<proteinExistence type="predicted"/>
<evidence type="ECO:0000259" key="1">
    <source>
        <dbReference type="Pfam" id="PF20093"/>
    </source>
</evidence>
<sequence length="171" mass="18203">MDASNRSGKPHAGPMVSEEPILAPRVGWVAGASADGALWVDFKGNRRGPLLARTTVVLASEVIRRASVARQGALLLFENGDPSLPVLVGLLQRSLSAPLTEALLDSLGAGPREARVDGKQVRLEAREEVTLKCGKASLTLRRNGDVILRGVNIQTEAEQVQRIKGGKVQVN</sequence>
<feature type="domain" description="DUF6484" evidence="1">
    <location>
        <begin position="26"/>
        <end position="91"/>
    </location>
</feature>
<dbReference type="AlphaFoldDB" id="A0A286NVW4"/>
<dbReference type="Proteomes" id="UP000217343">
    <property type="component" value="Chromosome"/>
</dbReference>
<dbReference type="RefSeq" id="WP_239989211.1">
    <property type="nucleotide sequence ID" value="NZ_CP022203.1"/>
</dbReference>
<dbReference type="Pfam" id="PF20093">
    <property type="entry name" value="DUF6484"/>
    <property type="match status" value="1"/>
</dbReference>
<dbReference type="InterPro" id="IPR045506">
    <property type="entry name" value="DUF6484"/>
</dbReference>
<evidence type="ECO:0000313" key="2">
    <source>
        <dbReference type="EMBL" id="ATB51309.1"/>
    </source>
</evidence>
<name>A0A286NVW4_9BACT</name>
<reference evidence="2 3" key="1">
    <citation type="submission" date="2017-06" db="EMBL/GenBank/DDBJ databases">
        <title>Sequencing and comparative analysis of myxobacterial genomes.</title>
        <authorList>
            <person name="Rupp O."/>
            <person name="Goesmann A."/>
            <person name="Sogaard-Andersen L."/>
        </authorList>
    </citation>
    <scope>NUCLEOTIDE SEQUENCE [LARGE SCALE GENOMIC DNA]</scope>
    <source>
        <strain evidence="2 3">DSM 14697</strain>
    </source>
</reference>
<evidence type="ECO:0000313" key="3">
    <source>
        <dbReference type="Proteomes" id="UP000217343"/>
    </source>
</evidence>
<gene>
    <name evidence="2" type="ORF">MYMAC_006967</name>
</gene>
<dbReference type="KEGG" id="mmas:MYMAC_006967"/>